<sequence>MTTSPANSPVNTASSHSTSPVSAASSGSFWSDMKILWHMIVRQGRGQTHEERLEDFYKGQASGYDSFRKRLLHGKKDLFDQLPAPPGGVWVDLGAGTGENAENWGERLNEFSNVYLVDLSSSLLKVAQARIEQRGWQNVKAIHHDATTFLPPEGMADVVTFSYSLTMIPDWHKAVDQAIRMLKPGGVLGIVDFYVSRKYPPEGNVRHVWSTRHFWQIWFATDNVFLSGDHLPYLQSHLETVVLSERRGKVPYMPFVRAPHYVYVGRKPVV</sequence>
<dbReference type="InterPro" id="IPR029063">
    <property type="entry name" value="SAM-dependent_MTases_sf"/>
</dbReference>
<evidence type="ECO:0000313" key="4">
    <source>
        <dbReference type="Proteomes" id="UP000315349"/>
    </source>
</evidence>
<protein>
    <submittedName>
        <fullName evidence="3">Ubiquinone/menaquinone biosynthesis C-methyltransferase UbiE</fullName>
        <ecNumber evidence="3">2.1.1.163</ecNumber>
    </submittedName>
</protein>
<dbReference type="Pfam" id="PF13649">
    <property type="entry name" value="Methyltransf_25"/>
    <property type="match status" value="1"/>
</dbReference>
<dbReference type="EC" id="2.1.1.163" evidence="3"/>
<dbReference type="SUPFAM" id="SSF53335">
    <property type="entry name" value="S-adenosyl-L-methionine-dependent methyltransferases"/>
    <property type="match status" value="1"/>
</dbReference>
<dbReference type="PANTHER" id="PTHR47473:SF1">
    <property type="entry name" value="METHYLTRANSFERASE DOMAIN-CONTAINING PROTEIN"/>
    <property type="match status" value="1"/>
</dbReference>
<name>A0A518GJC8_9PLAN</name>
<reference evidence="3 4" key="1">
    <citation type="submission" date="2019-02" db="EMBL/GenBank/DDBJ databases">
        <title>Deep-cultivation of Planctomycetes and their phenomic and genomic characterization uncovers novel biology.</title>
        <authorList>
            <person name="Wiegand S."/>
            <person name="Jogler M."/>
            <person name="Boedeker C."/>
            <person name="Pinto D."/>
            <person name="Vollmers J."/>
            <person name="Rivas-Marin E."/>
            <person name="Kohn T."/>
            <person name="Peeters S.H."/>
            <person name="Heuer A."/>
            <person name="Rast P."/>
            <person name="Oberbeckmann S."/>
            <person name="Bunk B."/>
            <person name="Jeske O."/>
            <person name="Meyerdierks A."/>
            <person name="Storesund J.E."/>
            <person name="Kallscheuer N."/>
            <person name="Luecker S."/>
            <person name="Lage O.M."/>
            <person name="Pohl T."/>
            <person name="Merkel B.J."/>
            <person name="Hornburger P."/>
            <person name="Mueller R.-W."/>
            <person name="Bruemmer F."/>
            <person name="Labrenz M."/>
            <person name="Spormann A.M."/>
            <person name="Op den Camp H."/>
            <person name="Overmann J."/>
            <person name="Amann R."/>
            <person name="Jetten M.S.M."/>
            <person name="Mascher T."/>
            <person name="Medema M.H."/>
            <person name="Devos D.P."/>
            <person name="Kaster A.-K."/>
            <person name="Ovreas L."/>
            <person name="Rohde M."/>
            <person name="Galperin M.Y."/>
            <person name="Jogler C."/>
        </authorList>
    </citation>
    <scope>NUCLEOTIDE SEQUENCE [LARGE SCALE GENOMIC DNA]</scope>
    <source>
        <strain evidence="3 4">Spb1</strain>
    </source>
</reference>
<gene>
    <name evidence="3" type="primary">ubiE_1</name>
    <name evidence="3" type="ORF">Spb1_05670</name>
</gene>
<dbReference type="EMBL" id="CP036299">
    <property type="protein sequence ID" value="QDV28702.1"/>
    <property type="molecule type" value="Genomic_DNA"/>
</dbReference>
<dbReference type="AlphaFoldDB" id="A0A518GJC8"/>
<feature type="domain" description="Methyltransferase" evidence="2">
    <location>
        <begin position="91"/>
        <end position="186"/>
    </location>
</feature>
<organism evidence="3 4">
    <name type="scientific">Planctopirus ephydatiae</name>
    <dbReference type="NCBI Taxonomy" id="2528019"/>
    <lineage>
        <taxon>Bacteria</taxon>
        <taxon>Pseudomonadati</taxon>
        <taxon>Planctomycetota</taxon>
        <taxon>Planctomycetia</taxon>
        <taxon>Planctomycetales</taxon>
        <taxon>Planctomycetaceae</taxon>
        <taxon>Planctopirus</taxon>
    </lineage>
</organism>
<evidence type="ECO:0000259" key="2">
    <source>
        <dbReference type="Pfam" id="PF13649"/>
    </source>
</evidence>
<dbReference type="CDD" id="cd02440">
    <property type="entry name" value="AdoMet_MTases"/>
    <property type="match status" value="1"/>
</dbReference>
<dbReference type="Gene3D" id="3.40.50.150">
    <property type="entry name" value="Vaccinia Virus protein VP39"/>
    <property type="match status" value="1"/>
</dbReference>
<keyword evidence="4" id="KW-1185">Reference proteome</keyword>
<feature type="compositionally biased region" description="Low complexity" evidence="1">
    <location>
        <begin position="13"/>
        <end position="26"/>
    </location>
</feature>
<accession>A0A518GJC8</accession>
<proteinExistence type="predicted"/>
<keyword evidence="3" id="KW-0830">Ubiquinone</keyword>
<feature type="region of interest" description="Disordered" evidence="1">
    <location>
        <begin position="1"/>
        <end position="26"/>
    </location>
</feature>
<keyword evidence="3" id="KW-0808">Transferase</keyword>
<dbReference type="GO" id="GO:0043770">
    <property type="term" value="F:demethylmenaquinone methyltransferase activity"/>
    <property type="evidence" value="ECO:0007669"/>
    <property type="project" value="UniProtKB-EC"/>
</dbReference>
<dbReference type="InterPro" id="IPR041698">
    <property type="entry name" value="Methyltransf_25"/>
</dbReference>
<dbReference type="GO" id="GO:0032259">
    <property type="term" value="P:methylation"/>
    <property type="evidence" value="ECO:0007669"/>
    <property type="project" value="UniProtKB-KW"/>
</dbReference>
<dbReference type="KEGG" id="peh:Spb1_05670"/>
<evidence type="ECO:0000256" key="1">
    <source>
        <dbReference type="SAM" id="MobiDB-lite"/>
    </source>
</evidence>
<feature type="compositionally biased region" description="Polar residues" evidence="1">
    <location>
        <begin position="1"/>
        <end position="12"/>
    </location>
</feature>
<dbReference type="Proteomes" id="UP000315349">
    <property type="component" value="Chromosome"/>
</dbReference>
<evidence type="ECO:0000313" key="3">
    <source>
        <dbReference type="EMBL" id="QDV28702.1"/>
    </source>
</evidence>
<dbReference type="PANTHER" id="PTHR47473">
    <property type="entry name" value="BTA1P"/>
    <property type="match status" value="1"/>
</dbReference>
<keyword evidence="3" id="KW-0489">Methyltransferase</keyword>